<dbReference type="InterPro" id="IPR009010">
    <property type="entry name" value="Asp_de-COase-like_dom_sf"/>
</dbReference>
<dbReference type="InterPro" id="IPR006657">
    <property type="entry name" value="MoPterin_dinucl-bd_dom"/>
</dbReference>
<dbReference type="GO" id="GO:0016491">
    <property type="term" value="F:oxidoreductase activity"/>
    <property type="evidence" value="ECO:0007669"/>
    <property type="project" value="UniProtKB-KW"/>
</dbReference>
<dbReference type="EMBL" id="FQVB01000015">
    <property type="protein sequence ID" value="SHF32209.1"/>
    <property type="molecule type" value="Genomic_DNA"/>
</dbReference>
<dbReference type="SUPFAM" id="SSF50692">
    <property type="entry name" value="ADC-like"/>
    <property type="match status" value="1"/>
</dbReference>
<dbReference type="Pfam" id="PF04879">
    <property type="entry name" value="Molybdop_Fe4S4"/>
    <property type="match status" value="1"/>
</dbReference>
<evidence type="ECO:0000256" key="2">
    <source>
        <dbReference type="ARBA" id="ARBA00022485"/>
    </source>
</evidence>
<dbReference type="OrthoDB" id="9803192at2"/>
<evidence type="ECO:0000256" key="7">
    <source>
        <dbReference type="ARBA" id="ARBA00023004"/>
    </source>
</evidence>
<protein>
    <submittedName>
        <fullName evidence="10">Anaerobic selenocysteine-containing dehydrogenase</fullName>
    </submittedName>
</protein>
<dbReference type="Gene3D" id="2.20.25.90">
    <property type="entry name" value="ADC-like domains"/>
    <property type="match status" value="1"/>
</dbReference>
<keyword evidence="11" id="KW-1185">Reference proteome</keyword>
<evidence type="ECO:0000256" key="3">
    <source>
        <dbReference type="ARBA" id="ARBA00022505"/>
    </source>
</evidence>
<dbReference type="Pfam" id="PF01568">
    <property type="entry name" value="Molydop_binding"/>
    <property type="match status" value="1"/>
</dbReference>
<evidence type="ECO:0000256" key="8">
    <source>
        <dbReference type="ARBA" id="ARBA00023014"/>
    </source>
</evidence>
<keyword evidence="7" id="KW-0408">Iron</keyword>
<dbReference type="GO" id="GO:0051539">
    <property type="term" value="F:4 iron, 4 sulfur cluster binding"/>
    <property type="evidence" value="ECO:0007669"/>
    <property type="project" value="UniProtKB-KW"/>
</dbReference>
<evidence type="ECO:0000256" key="1">
    <source>
        <dbReference type="ARBA" id="ARBA00010312"/>
    </source>
</evidence>
<reference evidence="11" key="1">
    <citation type="submission" date="2016-11" db="EMBL/GenBank/DDBJ databases">
        <authorList>
            <person name="Varghese N."/>
            <person name="Submissions S."/>
        </authorList>
    </citation>
    <scope>NUCLEOTIDE SEQUENCE [LARGE SCALE GENOMIC DNA]</scope>
    <source>
        <strain evidence="11">DSM 9756</strain>
    </source>
</reference>
<dbReference type="InterPro" id="IPR050612">
    <property type="entry name" value="Prok_Mopterin_Oxidored"/>
</dbReference>
<name>A0A1M5APP7_9BACT</name>
<dbReference type="SMART" id="SM00926">
    <property type="entry name" value="Molybdop_Fe4S4"/>
    <property type="match status" value="1"/>
</dbReference>
<evidence type="ECO:0000313" key="11">
    <source>
        <dbReference type="Proteomes" id="UP000184076"/>
    </source>
</evidence>
<dbReference type="STRING" id="1121391.SAMN02745206_01748"/>
<dbReference type="Proteomes" id="UP000184076">
    <property type="component" value="Unassembled WGS sequence"/>
</dbReference>
<sequence length="800" mass="86051">MSLGRRAFLQFVGGAIGGTLLTPIPWKLADDSAIWTQNWSWRPSPERGEITETTGTCLLCPGGCGIQARLVNGHRAIYVKGNPDHAVSRGGLCPVGAAGLQYLYAPYRITQPLKQTGKRGDPQGFQPIAWNEALKIVADKLAAVRKKGLPHTVACITGQDRSSVTDLWKQFFAAYGSPNLYTMPRHSDSTRLAVALATGYDADLGFHLEKATYVLNFGAPLLEGWAAPVRIQQIFSRWQTEQPGLPKTELVHVESRCSLTASKADRWIACKPGTEAALALGIAHVLIREKLYDAAFVSEKVFGFEDWTDAAGALRKGFKALVLAKYSPKDVAAVTGVDAQVIQELARELARQKNAVVLWGQSSDTPNNLYHDLAFLALNALIGALSDKAMVSLVPSQPWQALPEPAMDLEAFKGLGQKPLGQPTSVPKTKVRPNTLHAFLNALANGEEYPIELLFVHEANPAYGLSENTLAVQALQKAGMVVSFASYLDETAAYADLILPNHNAFERLDDVIGLPGAPFAFYAVATPILKPHYDTKSTGDVVLGLAKTLGGTVAQSLPWKNYEEVLKLRAAKIAEGATGLLVDATFDPASVEPGVSLRANFKKAADVWKKLTAGSCWVEAPQALDACTTPSGRFELACQGLLASVSTNAGDELFMAHYKPLPPSGNAGELPLLLTTYRSLSLAPGYVPNAPFMNKLLPDDLLLKQDVFVEVHPETARKLGLRHKAKAVLKTPLGEAPVRVRVAPTVPADVVALPEGLGHTAYDEYVQGKGVNANSLVEVHLDPVTGLGTVWATRAQLRLA</sequence>
<dbReference type="PROSITE" id="PS51318">
    <property type="entry name" value="TAT"/>
    <property type="match status" value="1"/>
</dbReference>
<keyword evidence="6" id="KW-0560">Oxidoreductase</keyword>
<dbReference type="PANTHER" id="PTHR43742:SF9">
    <property type="entry name" value="TETRATHIONATE REDUCTASE SUBUNIT A"/>
    <property type="match status" value="1"/>
</dbReference>
<evidence type="ECO:0000259" key="9">
    <source>
        <dbReference type="PROSITE" id="PS51669"/>
    </source>
</evidence>
<keyword evidence="4" id="KW-0479">Metal-binding</keyword>
<dbReference type="SUPFAM" id="SSF53706">
    <property type="entry name" value="Formate dehydrogenase/DMSO reductase, domains 1-3"/>
    <property type="match status" value="1"/>
</dbReference>
<keyword evidence="2" id="KW-0004">4Fe-4S</keyword>
<evidence type="ECO:0000313" key="10">
    <source>
        <dbReference type="EMBL" id="SHF32209.1"/>
    </source>
</evidence>
<feature type="domain" description="4Fe-4S Mo/W bis-MGD-type" evidence="9">
    <location>
        <begin position="50"/>
        <end position="107"/>
    </location>
</feature>
<evidence type="ECO:0000256" key="4">
    <source>
        <dbReference type="ARBA" id="ARBA00022723"/>
    </source>
</evidence>
<comment type="similarity">
    <text evidence="1">Belongs to the prokaryotic molybdopterin-containing oxidoreductase family.</text>
</comment>
<dbReference type="GO" id="GO:0046872">
    <property type="term" value="F:metal ion binding"/>
    <property type="evidence" value="ECO:0007669"/>
    <property type="project" value="UniProtKB-KW"/>
</dbReference>
<dbReference type="Gene3D" id="3.30.2070.10">
    <property type="entry name" value="Formate dehydrogenase/DMSO reductase"/>
    <property type="match status" value="1"/>
</dbReference>
<dbReference type="GO" id="GO:0043546">
    <property type="term" value="F:molybdopterin cofactor binding"/>
    <property type="evidence" value="ECO:0007669"/>
    <property type="project" value="InterPro"/>
</dbReference>
<keyword evidence="5" id="KW-0732">Signal</keyword>
<dbReference type="Gene3D" id="3.40.50.740">
    <property type="match status" value="1"/>
</dbReference>
<organism evidence="10 11">
    <name type="scientific">Desulfacinum infernum DSM 9756</name>
    <dbReference type="NCBI Taxonomy" id="1121391"/>
    <lineage>
        <taxon>Bacteria</taxon>
        <taxon>Pseudomonadati</taxon>
        <taxon>Thermodesulfobacteriota</taxon>
        <taxon>Syntrophobacteria</taxon>
        <taxon>Syntrophobacterales</taxon>
        <taxon>Syntrophobacteraceae</taxon>
        <taxon>Desulfacinum</taxon>
    </lineage>
</organism>
<dbReference type="Gene3D" id="3.40.228.10">
    <property type="entry name" value="Dimethylsulfoxide Reductase, domain 2"/>
    <property type="match status" value="1"/>
</dbReference>
<evidence type="ECO:0000256" key="5">
    <source>
        <dbReference type="ARBA" id="ARBA00022729"/>
    </source>
</evidence>
<proteinExistence type="inferred from homology"/>
<keyword evidence="8" id="KW-0411">Iron-sulfur</keyword>
<accession>A0A1M5APP7</accession>
<dbReference type="AlphaFoldDB" id="A0A1M5APP7"/>
<evidence type="ECO:0000256" key="6">
    <source>
        <dbReference type="ARBA" id="ARBA00023002"/>
    </source>
</evidence>
<dbReference type="Gene3D" id="2.40.40.20">
    <property type="match status" value="1"/>
</dbReference>
<dbReference type="PROSITE" id="PS51669">
    <property type="entry name" value="4FE4S_MOW_BIS_MGD"/>
    <property type="match status" value="1"/>
</dbReference>
<dbReference type="Pfam" id="PF00384">
    <property type="entry name" value="Molybdopterin"/>
    <property type="match status" value="1"/>
</dbReference>
<dbReference type="PANTHER" id="PTHR43742">
    <property type="entry name" value="TRIMETHYLAMINE-N-OXIDE REDUCTASE"/>
    <property type="match status" value="1"/>
</dbReference>
<dbReference type="InterPro" id="IPR006311">
    <property type="entry name" value="TAT_signal"/>
</dbReference>
<gene>
    <name evidence="10" type="ORF">SAMN02745206_01748</name>
</gene>
<dbReference type="CDD" id="cd02775">
    <property type="entry name" value="MopB_CT"/>
    <property type="match status" value="1"/>
</dbReference>
<dbReference type="InterPro" id="IPR006963">
    <property type="entry name" value="Mopterin_OxRdtase_4Fe-4S_dom"/>
</dbReference>
<keyword evidence="3" id="KW-0500">Molybdenum</keyword>
<dbReference type="InterPro" id="IPR006656">
    <property type="entry name" value="Mopterin_OxRdtase"/>
</dbReference>